<gene>
    <name evidence="1" type="ordered locus">TERTU_2747</name>
</gene>
<dbReference type="HOGENOM" id="CLU_3297796_0_0_6"/>
<dbReference type="STRING" id="377629.TERTU_2747"/>
<name>C5BMJ6_TERTT</name>
<evidence type="ECO:0000313" key="1">
    <source>
        <dbReference type="EMBL" id="ACR13572.1"/>
    </source>
</evidence>
<evidence type="ECO:0000313" key="2">
    <source>
        <dbReference type="Proteomes" id="UP000009080"/>
    </source>
</evidence>
<proteinExistence type="predicted"/>
<dbReference type="KEGG" id="ttu:TERTU_2747"/>
<dbReference type="EMBL" id="CP001614">
    <property type="protein sequence ID" value="ACR13572.1"/>
    <property type="molecule type" value="Genomic_DNA"/>
</dbReference>
<accession>C5BMJ6</accession>
<organism evidence="1 2">
    <name type="scientific">Teredinibacter turnerae (strain ATCC 39867 / T7901)</name>
    <dbReference type="NCBI Taxonomy" id="377629"/>
    <lineage>
        <taxon>Bacteria</taxon>
        <taxon>Pseudomonadati</taxon>
        <taxon>Pseudomonadota</taxon>
        <taxon>Gammaproteobacteria</taxon>
        <taxon>Cellvibrionales</taxon>
        <taxon>Cellvibrionaceae</taxon>
        <taxon>Teredinibacter</taxon>
    </lineage>
</organism>
<reference evidence="1 2" key="1">
    <citation type="journal article" date="2009" name="PLoS ONE">
        <title>The complete genome of Teredinibacter turnerae T7901: an intracellular endosymbiont of marine wood-boring bivalves (shipworms).</title>
        <authorList>
            <person name="Yang J.C."/>
            <person name="Madupu R."/>
            <person name="Durkin A.S."/>
            <person name="Ekborg N.A."/>
            <person name="Pedamallu C.S."/>
            <person name="Hostetler J.B."/>
            <person name="Radune D."/>
            <person name="Toms B.S."/>
            <person name="Henrissat B."/>
            <person name="Coutinho P.M."/>
            <person name="Schwarz S."/>
            <person name="Field L."/>
            <person name="Trindade-Silva A.E."/>
            <person name="Soares C.A.G."/>
            <person name="Elshahawi S."/>
            <person name="Hanora A."/>
            <person name="Schmidt E.W."/>
            <person name="Haygood M.G."/>
            <person name="Posfai J."/>
            <person name="Benner J."/>
            <person name="Madinger C."/>
            <person name="Nove J."/>
            <person name="Anton B."/>
            <person name="Chaudhary K."/>
            <person name="Foster J."/>
            <person name="Holman A."/>
            <person name="Kumar S."/>
            <person name="Lessard P.A."/>
            <person name="Luyten Y.A."/>
            <person name="Slatko B."/>
            <person name="Wood N."/>
            <person name="Wu B."/>
            <person name="Teplitski M."/>
            <person name="Mougous J.D."/>
            <person name="Ward N."/>
            <person name="Eisen J.A."/>
            <person name="Badger J.H."/>
            <person name="Distel D.L."/>
        </authorList>
    </citation>
    <scope>NUCLEOTIDE SEQUENCE [LARGE SCALE GENOMIC DNA]</scope>
    <source>
        <strain evidence="2">ATCC 39867 / T7901</strain>
    </source>
</reference>
<protein>
    <submittedName>
        <fullName evidence="1">Uncharacterized protein</fullName>
    </submittedName>
</protein>
<keyword evidence="2" id="KW-1185">Reference proteome</keyword>
<sequence length="40" mass="4647">MQLTLPHNPGLDQPFAPDFRKINRYDLHNLQLQLAHCGSF</sequence>
<dbReference type="Proteomes" id="UP000009080">
    <property type="component" value="Chromosome"/>
</dbReference>
<dbReference type="AlphaFoldDB" id="C5BMJ6"/>